<reference evidence="3" key="1">
    <citation type="journal article" date="2022" name="Phytopathology">
        <title>Complete circularized genome resources of seven strains of Xylella fastidiosa subsp. fastidiosa using hybrid assembly reveals unknown plasmids.</title>
        <authorList>
            <person name="Velasco-Amo M.D.P."/>
            <person name="Arias-Giraldo L.F.F."/>
            <person name="Ecija M.R."/>
            <person name="De La Fuente L."/>
            <person name="Marco-Noales E."/>
            <person name="Moralejo E."/>
            <person name="Navas-Cort J.A."/>
            <person name="Landa B.B."/>
        </authorList>
    </citation>
    <scope>NUCLEOTIDE SEQUENCE</scope>
    <source>
        <strain evidence="3">CFBP8073</strain>
    </source>
</reference>
<evidence type="ECO:0000313" key="3">
    <source>
        <dbReference type="EMBL" id="WCF29554.1"/>
    </source>
</evidence>
<geneLocation type="plasmid" evidence="3 4">
    <name>pXF5823.CFBP8073</name>
</geneLocation>
<protein>
    <submittedName>
        <fullName evidence="3">Replication initiation protein</fullName>
    </submittedName>
</protein>
<comment type="similarity">
    <text evidence="1">Belongs to the initiator RepB protein family.</text>
</comment>
<dbReference type="GO" id="GO:0006270">
    <property type="term" value="P:DNA replication initiation"/>
    <property type="evidence" value="ECO:0007669"/>
    <property type="project" value="InterPro"/>
</dbReference>
<proteinExistence type="inferred from homology"/>
<gene>
    <name evidence="3" type="ORF">OK117_12200</name>
</gene>
<dbReference type="SUPFAM" id="SSF46785">
    <property type="entry name" value="Winged helix' DNA-binding domain"/>
    <property type="match status" value="2"/>
</dbReference>
<keyword evidence="3" id="KW-0614">Plasmid</keyword>
<evidence type="ECO:0000259" key="2">
    <source>
        <dbReference type="Pfam" id="PF01051"/>
    </source>
</evidence>
<dbReference type="InterPro" id="IPR036388">
    <property type="entry name" value="WH-like_DNA-bd_sf"/>
</dbReference>
<feature type="domain" description="Initiator Rep protein WH1" evidence="2">
    <location>
        <begin position="28"/>
        <end position="183"/>
    </location>
</feature>
<dbReference type="EMBL" id="CP109887">
    <property type="protein sequence ID" value="WCF29554.1"/>
    <property type="molecule type" value="Genomic_DNA"/>
</dbReference>
<dbReference type="Pfam" id="PF01051">
    <property type="entry name" value="Rep3_N"/>
    <property type="match status" value="1"/>
</dbReference>
<name>A0AAJ5R5I3_XYLFS</name>
<dbReference type="GO" id="GO:0003887">
    <property type="term" value="F:DNA-directed DNA polymerase activity"/>
    <property type="evidence" value="ECO:0007669"/>
    <property type="project" value="InterPro"/>
</dbReference>
<dbReference type="Pfam" id="PF21205">
    <property type="entry name" value="Rep3_C"/>
    <property type="match status" value="1"/>
</dbReference>
<dbReference type="Gene3D" id="1.10.10.10">
    <property type="entry name" value="Winged helix-like DNA-binding domain superfamily/Winged helix DNA-binding domain"/>
    <property type="match status" value="2"/>
</dbReference>
<reference evidence="3" key="2">
    <citation type="submission" date="2022-10" db="EMBL/GenBank/DDBJ databases">
        <authorList>
            <person name="Landa B."/>
            <person name="Arias-Giraldo L.F."/>
            <person name="Roman-Ecija M."/>
            <person name="Velasco-Amo M.P."/>
            <person name="De La Fuente L."/>
            <person name="Marco-Noales E."/>
            <person name="Moralejo E."/>
        </authorList>
    </citation>
    <scope>NUCLEOTIDE SEQUENCE</scope>
    <source>
        <strain evidence="3">CFBP8073</strain>
        <plasmid evidence="3">pXF5823.CFBP8073</plasmid>
    </source>
</reference>
<dbReference type="InterPro" id="IPR036390">
    <property type="entry name" value="WH_DNA-bd_sf"/>
</dbReference>
<dbReference type="InterPro" id="IPR000525">
    <property type="entry name" value="Initiator_Rep_WH1"/>
</dbReference>
<organism evidence="3 4">
    <name type="scientific">Xylella fastidiosa subsp. fastidiosa</name>
    <dbReference type="NCBI Taxonomy" id="644356"/>
    <lineage>
        <taxon>Bacteria</taxon>
        <taxon>Pseudomonadati</taxon>
        <taxon>Pseudomonadota</taxon>
        <taxon>Gammaproteobacteria</taxon>
        <taxon>Lysobacterales</taxon>
        <taxon>Lysobacteraceae</taxon>
        <taxon>Xylella</taxon>
    </lineage>
</organism>
<evidence type="ECO:0000256" key="1">
    <source>
        <dbReference type="ARBA" id="ARBA00038283"/>
    </source>
</evidence>
<sequence length="264" mass="30260">MKKLAAQKKDRAKGYDVADLEHPLGNRWVTMSNALTRAGHGLTLAEKRVIAWAVATLDSRQVLKFGEVPTTRISAMEFADEFKVDKDTAYDQLKAAAKNLYQRSITFYEPAYKRNGKPLPPTKVQMRWVGEAKYHEGEGWVELAWWPKLLPHLTGLKKQFTTYQLQQASALRSAYSWRLLELLTRFQSTGTAEYTVEDFAVSMDATEKQRADFAALRRKMIEPAVKELTEKDGWIIQWVPVKAGRKVKSLRFTFMRDPQGSLPF</sequence>
<evidence type="ECO:0000313" key="4">
    <source>
        <dbReference type="Proteomes" id="UP001211513"/>
    </source>
</evidence>
<dbReference type="AlphaFoldDB" id="A0AAJ5R5I3"/>
<accession>A0AAJ5R5I3</accession>
<dbReference type="RefSeq" id="WP_199276077.1">
    <property type="nucleotide sequence ID" value="NZ_CP109887.1"/>
</dbReference>
<dbReference type="Proteomes" id="UP001211513">
    <property type="component" value="Plasmid pXF5823.CFBP8073"/>
</dbReference>